<dbReference type="CDD" id="cd16917">
    <property type="entry name" value="HATPase_UhpB-NarQ-NarX-like"/>
    <property type="match status" value="1"/>
</dbReference>
<evidence type="ECO:0000259" key="13">
    <source>
        <dbReference type="PROSITE" id="PS50109"/>
    </source>
</evidence>
<evidence type="ECO:0000313" key="15">
    <source>
        <dbReference type="Proteomes" id="UP000245430"/>
    </source>
</evidence>
<dbReference type="OrthoDB" id="9778366at2"/>
<dbReference type="SUPFAM" id="SSF48452">
    <property type="entry name" value="TPR-like"/>
    <property type="match status" value="2"/>
</dbReference>
<dbReference type="SUPFAM" id="SSF55874">
    <property type="entry name" value="ATPase domain of HSP90 chaperone/DNA topoisomerase II/histidine kinase"/>
    <property type="match status" value="1"/>
</dbReference>
<dbReference type="Pfam" id="PF13424">
    <property type="entry name" value="TPR_12"/>
    <property type="match status" value="2"/>
</dbReference>
<evidence type="ECO:0000256" key="3">
    <source>
        <dbReference type="ARBA" id="ARBA00022553"/>
    </source>
</evidence>
<gene>
    <name evidence="14" type="ORF">LX78_02672</name>
</gene>
<dbReference type="InterPro" id="IPR005467">
    <property type="entry name" value="His_kinase_dom"/>
</dbReference>
<keyword evidence="11" id="KW-1133">Transmembrane helix</keyword>
<proteinExistence type="predicted"/>
<keyword evidence="11" id="KW-0472">Membrane</keyword>
<evidence type="ECO:0000256" key="8">
    <source>
        <dbReference type="ARBA" id="ARBA00023012"/>
    </source>
</evidence>
<evidence type="ECO:0000256" key="6">
    <source>
        <dbReference type="ARBA" id="ARBA00022777"/>
    </source>
</evidence>
<dbReference type="GO" id="GO:0046983">
    <property type="term" value="F:protein dimerization activity"/>
    <property type="evidence" value="ECO:0007669"/>
    <property type="project" value="InterPro"/>
</dbReference>
<dbReference type="Pfam" id="PF07730">
    <property type="entry name" value="HisKA_3"/>
    <property type="match status" value="1"/>
</dbReference>
<evidence type="ECO:0000256" key="7">
    <source>
        <dbReference type="ARBA" id="ARBA00022840"/>
    </source>
</evidence>
<dbReference type="InterPro" id="IPR003594">
    <property type="entry name" value="HATPase_dom"/>
</dbReference>
<feature type="signal peptide" evidence="12">
    <location>
        <begin position="1"/>
        <end position="19"/>
    </location>
</feature>
<organism evidence="14 15">
    <name type="scientific">Xanthomarina spongicola</name>
    <dbReference type="NCBI Taxonomy" id="570520"/>
    <lineage>
        <taxon>Bacteria</taxon>
        <taxon>Pseudomonadati</taxon>
        <taxon>Bacteroidota</taxon>
        <taxon>Flavobacteriia</taxon>
        <taxon>Flavobacteriales</taxon>
        <taxon>Flavobacteriaceae</taxon>
        <taxon>Xanthomarina</taxon>
    </lineage>
</organism>
<keyword evidence="10" id="KW-0175">Coiled coil</keyword>
<evidence type="ECO:0000256" key="5">
    <source>
        <dbReference type="ARBA" id="ARBA00022741"/>
    </source>
</evidence>
<evidence type="ECO:0000256" key="1">
    <source>
        <dbReference type="ARBA" id="ARBA00000085"/>
    </source>
</evidence>
<evidence type="ECO:0000256" key="11">
    <source>
        <dbReference type="SAM" id="Phobius"/>
    </source>
</evidence>
<dbReference type="RefSeq" id="WP_109683256.1">
    <property type="nucleotide sequence ID" value="NZ_QGGP01000008.1"/>
</dbReference>
<protein>
    <recommendedName>
        <fullName evidence="2">histidine kinase</fullName>
        <ecNumber evidence="2">2.7.13.3</ecNumber>
    </recommendedName>
</protein>
<dbReference type="PANTHER" id="PTHR24421">
    <property type="entry name" value="NITRATE/NITRITE SENSOR PROTEIN NARX-RELATED"/>
    <property type="match status" value="1"/>
</dbReference>
<dbReference type="EC" id="2.7.13.3" evidence="2"/>
<keyword evidence="12" id="KW-0732">Signal</keyword>
<evidence type="ECO:0000256" key="2">
    <source>
        <dbReference type="ARBA" id="ARBA00012438"/>
    </source>
</evidence>
<dbReference type="Gene3D" id="3.30.565.10">
    <property type="entry name" value="Histidine kinase-like ATPase, C-terminal domain"/>
    <property type="match status" value="1"/>
</dbReference>
<dbReference type="SMART" id="SM00028">
    <property type="entry name" value="TPR"/>
    <property type="match status" value="6"/>
</dbReference>
<evidence type="ECO:0000256" key="4">
    <source>
        <dbReference type="ARBA" id="ARBA00022679"/>
    </source>
</evidence>
<evidence type="ECO:0000313" key="14">
    <source>
        <dbReference type="EMBL" id="PWK17570.1"/>
    </source>
</evidence>
<evidence type="ECO:0000256" key="10">
    <source>
        <dbReference type="SAM" id="Coils"/>
    </source>
</evidence>
<feature type="domain" description="Histidine kinase" evidence="13">
    <location>
        <begin position="458"/>
        <end position="645"/>
    </location>
</feature>
<dbReference type="Gene3D" id="1.25.40.10">
    <property type="entry name" value="Tetratricopeptide repeat domain"/>
    <property type="match status" value="2"/>
</dbReference>
<dbReference type="SMART" id="SM00387">
    <property type="entry name" value="HATPase_c"/>
    <property type="match status" value="1"/>
</dbReference>
<evidence type="ECO:0000256" key="12">
    <source>
        <dbReference type="SAM" id="SignalP"/>
    </source>
</evidence>
<feature type="coiled-coil region" evidence="10">
    <location>
        <begin position="357"/>
        <end position="398"/>
    </location>
</feature>
<dbReference type="GO" id="GO:0000155">
    <property type="term" value="F:phosphorelay sensor kinase activity"/>
    <property type="evidence" value="ECO:0007669"/>
    <property type="project" value="InterPro"/>
</dbReference>
<keyword evidence="8" id="KW-0902">Two-component regulatory system</keyword>
<dbReference type="Proteomes" id="UP000245430">
    <property type="component" value="Unassembled WGS sequence"/>
</dbReference>
<dbReference type="AlphaFoldDB" id="A0A316E3V1"/>
<dbReference type="InterPro" id="IPR011712">
    <property type="entry name" value="Sig_transdc_His_kin_sub3_dim/P"/>
</dbReference>
<evidence type="ECO:0000256" key="9">
    <source>
        <dbReference type="PROSITE-ProRule" id="PRU00339"/>
    </source>
</evidence>
<feature type="repeat" description="TPR" evidence="9">
    <location>
        <begin position="82"/>
        <end position="115"/>
    </location>
</feature>
<feature type="repeat" description="TPR" evidence="9">
    <location>
        <begin position="282"/>
        <end position="315"/>
    </location>
</feature>
<keyword evidence="7" id="KW-0067">ATP-binding</keyword>
<keyword evidence="3" id="KW-0597">Phosphoprotein</keyword>
<dbReference type="InterPro" id="IPR011990">
    <property type="entry name" value="TPR-like_helical_dom_sf"/>
</dbReference>
<keyword evidence="15" id="KW-1185">Reference proteome</keyword>
<keyword evidence="11" id="KW-0812">Transmembrane</keyword>
<dbReference type="PROSITE" id="PS50109">
    <property type="entry name" value="HIS_KIN"/>
    <property type="match status" value="1"/>
</dbReference>
<dbReference type="PANTHER" id="PTHR24421:SF10">
    <property type="entry name" value="NITRATE_NITRITE SENSOR PROTEIN NARQ"/>
    <property type="match status" value="1"/>
</dbReference>
<sequence>MKKLLLILISLFLSTYGISQNPVKIIDSLKIELSKNPSDSLKIKAYSDLCWYYRTISTDSAFTYGNLALKLSQKTNNQVGEAQAHNDIGILYYGLADYGQAMQEYNLALKIRKKLQDTLGIASVYNKIGLCYQNTFQLDSAIVYNTKALEIYEQKNHLKYASALKGNIANIYRGLKQYDKALKTHLEITETAKEIEDYPLLTRSYNNIANAYLHMHDTINSIKYFKQGIDVAIANNLNNELGALYNNYGSFLSSTGQIPEAIDYTLKSLLIRREIKDNHGIASSSLNLGDLYLKIGEYKIAKKYLDEGIVLAEQYKANELRVNGYNNLSYYFAYNKESDSVKFYQNKYKQIEDSIFNNRITKEVAEVQEKYNANEREKQILTQRAEIAEKERDLSQKNSFILGLVGLAVVLSLLGFLVYNQQKLKNRQLKKESELKEALVKIETQNKLQDQRLRISRDLHDNIGAQLTFIISSLDNLKYGFKLPDNLNDKLKYISEFTTSTIYELRDTIWAMNKSEISFEDLQARISNFIEKADKASDNIAFNFTIDDKLKNSKVFTSVQGMNIYRIIQEAINNALKYADATQIDVDFSLNEGVFQMTVTDNGAGFDVSKIEYGNGLNNMKKRAHELESEFEIKSTINKGTTIRVFKLINT</sequence>
<dbReference type="Gene3D" id="1.20.5.1930">
    <property type="match status" value="1"/>
</dbReference>
<dbReference type="InterPro" id="IPR019734">
    <property type="entry name" value="TPR_rpt"/>
</dbReference>
<dbReference type="Pfam" id="PF13181">
    <property type="entry name" value="TPR_8"/>
    <property type="match status" value="2"/>
</dbReference>
<keyword evidence="6 14" id="KW-0418">Kinase</keyword>
<keyword evidence="4" id="KW-0808">Transferase</keyword>
<comment type="caution">
    <text evidence="14">The sequence shown here is derived from an EMBL/GenBank/DDBJ whole genome shotgun (WGS) entry which is preliminary data.</text>
</comment>
<feature type="transmembrane region" description="Helical" evidence="11">
    <location>
        <begin position="400"/>
        <end position="419"/>
    </location>
</feature>
<dbReference type="EMBL" id="QGGP01000008">
    <property type="protein sequence ID" value="PWK17570.1"/>
    <property type="molecule type" value="Genomic_DNA"/>
</dbReference>
<keyword evidence="5" id="KW-0547">Nucleotide-binding</keyword>
<accession>A0A316E3V1</accession>
<dbReference type="Pfam" id="PF02518">
    <property type="entry name" value="HATPase_c"/>
    <property type="match status" value="1"/>
</dbReference>
<name>A0A316E3V1_9FLAO</name>
<comment type="catalytic activity">
    <reaction evidence="1">
        <text>ATP + protein L-histidine = ADP + protein N-phospho-L-histidine.</text>
        <dbReference type="EC" id="2.7.13.3"/>
    </reaction>
</comment>
<dbReference type="GO" id="GO:0005524">
    <property type="term" value="F:ATP binding"/>
    <property type="evidence" value="ECO:0007669"/>
    <property type="project" value="UniProtKB-KW"/>
</dbReference>
<dbReference type="PROSITE" id="PS50005">
    <property type="entry name" value="TPR"/>
    <property type="match status" value="2"/>
</dbReference>
<dbReference type="InterPro" id="IPR050482">
    <property type="entry name" value="Sensor_HK_TwoCompSys"/>
</dbReference>
<feature type="chain" id="PRO_5016273540" description="histidine kinase" evidence="12">
    <location>
        <begin position="20"/>
        <end position="651"/>
    </location>
</feature>
<reference evidence="14 15" key="1">
    <citation type="submission" date="2018-05" db="EMBL/GenBank/DDBJ databases">
        <title>Genomic Encyclopedia of Archaeal and Bacterial Type Strains, Phase II (KMG-II): from individual species to whole genera.</title>
        <authorList>
            <person name="Goeker M."/>
        </authorList>
    </citation>
    <scope>NUCLEOTIDE SEQUENCE [LARGE SCALE GENOMIC DNA]</scope>
    <source>
        <strain evidence="14 15">DSM 22637</strain>
    </source>
</reference>
<dbReference type="InterPro" id="IPR036890">
    <property type="entry name" value="HATPase_C_sf"/>
</dbReference>
<dbReference type="GO" id="GO:0016020">
    <property type="term" value="C:membrane"/>
    <property type="evidence" value="ECO:0007669"/>
    <property type="project" value="InterPro"/>
</dbReference>
<keyword evidence="9" id="KW-0802">TPR repeat</keyword>